<dbReference type="KEGG" id="sfr:Sfri_2292"/>
<dbReference type="GeneID" id="41837662"/>
<evidence type="ECO:0000313" key="2">
    <source>
        <dbReference type="EMBL" id="ABI72138.1"/>
    </source>
</evidence>
<dbReference type="STRING" id="318167.Sfri_2292"/>
<keyword evidence="3" id="KW-1185">Reference proteome</keyword>
<keyword evidence="1" id="KW-0472">Membrane</keyword>
<proteinExistence type="predicted"/>
<feature type="transmembrane region" description="Helical" evidence="1">
    <location>
        <begin position="50"/>
        <end position="74"/>
    </location>
</feature>
<feature type="transmembrane region" description="Helical" evidence="1">
    <location>
        <begin position="23"/>
        <end position="44"/>
    </location>
</feature>
<dbReference type="EMBL" id="CP000447">
    <property type="protein sequence ID" value="ABI72138.1"/>
    <property type="molecule type" value="Genomic_DNA"/>
</dbReference>
<keyword evidence="1" id="KW-0812">Transmembrane</keyword>
<sequence>MSLLTQANFLLDITRTRGIVRRYFVVNGFDGALTMLGLIMGFIVSAPTDLSMVVGVCLGAAIALSMSGISSAYISESAERKYALGELEKAMISDLHNSAHGVASRWVPLLIALVNGLAPLVISLLILSPLWLSIAGINLPIPPLYAAILVALLLTFLLGVFLGRISGVTWLRSGIQSLLVAVITASLIYFFVGN</sequence>
<gene>
    <name evidence="2" type="ordered locus">Sfri_2292</name>
</gene>
<dbReference type="OrthoDB" id="5431179at2"/>
<dbReference type="eggNOG" id="COG1814">
    <property type="taxonomic scope" value="Bacteria"/>
</dbReference>
<evidence type="ECO:0008006" key="4">
    <source>
        <dbReference type="Google" id="ProtNLM"/>
    </source>
</evidence>
<protein>
    <recommendedName>
        <fullName evidence="4">Integral membrane protein</fullName>
    </recommendedName>
</protein>
<organism evidence="2 3">
    <name type="scientific">Shewanella frigidimarina (strain NCIMB 400)</name>
    <dbReference type="NCBI Taxonomy" id="318167"/>
    <lineage>
        <taxon>Bacteria</taxon>
        <taxon>Pseudomonadati</taxon>
        <taxon>Pseudomonadota</taxon>
        <taxon>Gammaproteobacteria</taxon>
        <taxon>Alteromonadales</taxon>
        <taxon>Shewanellaceae</taxon>
        <taxon>Shewanella</taxon>
    </lineage>
</organism>
<dbReference type="AlphaFoldDB" id="Q081C7"/>
<reference evidence="2 3" key="1">
    <citation type="submission" date="2006-08" db="EMBL/GenBank/DDBJ databases">
        <title>Complete sequence of Shewanella frigidimarina NCIMB 400.</title>
        <authorList>
            <consortium name="US DOE Joint Genome Institute"/>
            <person name="Copeland A."/>
            <person name="Lucas S."/>
            <person name="Lapidus A."/>
            <person name="Barry K."/>
            <person name="Detter J.C."/>
            <person name="Glavina del Rio T."/>
            <person name="Hammon N."/>
            <person name="Israni S."/>
            <person name="Dalin E."/>
            <person name="Tice H."/>
            <person name="Pitluck S."/>
            <person name="Fredrickson J.K."/>
            <person name="Kolker E."/>
            <person name="McCuel L.A."/>
            <person name="DiChristina T."/>
            <person name="Nealson K.H."/>
            <person name="Newman D."/>
            <person name="Tiedje J.M."/>
            <person name="Zhou J."/>
            <person name="Romine M.F."/>
            <person name="Culley D.E."/>
            <person name="Serres M."/>
            <person name="Chertkov O."/>
            <person name="Brettin T."/>
            <person name="Bruce D."/>
            <person name="Han C."/>
            <person name="Tapia R."/>
            <person name="Gilna P."/>
            <person name="Schmutz J."/>
            <person name="Larimer F."/>
            <person name="Land M."/>
            <person name="Hauser L."/>
            <person name="Kyrpides N."/>
            <person name="Mikhailova N."/>
            <person name="Richardson P."/>
        </authorList>
    </citation>
    <scope>NUCLEOTIDE SEQUENCE [LARGE SCALE GENOMIC DNA]</scope>
    <source>
        <strain evidence="2 3">NCIMB 400</strain>
    </source>
</reference>
<dbReference type="Proteomes" id="UP000000684">
    <property type="component" value="Chromosome"/>
</dbReference>
<evidence type="ECO:0000256" key="1">
    <source>
        <dbReference type="SAM" id="Phobius"/>
    </source>
</evidence>
<dbReference type="HOGENOM" id="CLU_111441_0_0_6"/>
<keyword evidence="1" id="KW-1133">Transmembrane helix</keyword>
<accession>Q081C7</accession>
<feature type="transmembrane region" description="Helical" evidence="1">
    <location>
        <begin position="175"/>
        <end position="192"/>
    </location>
</feature>
<feature type="transmembrane region" description="Helical" evidence="1">
    <location>
        <begin position="144"/>
        <end position="163"/>
    </location>
</feature>
<feature type="transmembrane region" description="Helical" evidence="1">
    <location>
        <begin position="106"/>
        <end position="132"/>
    </location>
</feature>
<name>Q081C7_SHEFN</name>
<evidence type="ECO:0000313" key="3">
    <source>
        <dbReference type="Proteomes" id="UP000000684"/>
    </source>
</evidence>
<dbReference type="RefSeq" id="WP_011637747.1">
    <property type="nucleotide sequence ID" value="NC_008345.1"/>
</dbReference>